<comment type="caution">
    <text evidence="2">The sequence shown here is derived from an EMBL/GenBank/DDBJ whole genome shotgun (WGS) entry which is preliminary data.</text>
</comment>
<name>A0ABX2LI42_9EURY</name>
<feature type="transmembrane region" description="Helical" evidence="1">
    <location>
        <begin position="20"/>
        <end position="39"/>
    </location>
</feature>
<accession>A0ABX2LI42</accession>
<feature type="transmembrane region" description="Helical" evidence="1">
    <location>
        <begin position="51"/>
        <end position="73"/>
    </location>
</feature>
<keyword evidence="1" id="KW-1133">Transmembrane helix</keyword>
<proteinExistence type="predicted"/>
<sequence length="84" mass="9230">MRHRLAALTPDVGRETLTLYGGLFLVVLFGYSLWTHVLFTGLLGDGLSVDIGLWFVGGLTFGFVPAVLSMLFLKAHRYAYPPDA</sequence>
<reference evidence="2 3" key="1">
    <citation type="submission" date="2020-06" db="EMBL/GenBank/DDBJ databases">
        <title>Haloterrigena sp. nov., an extremely halophilic archaeon isolated from a saline sediment.</title>
        <authorList>
            <person name="Liu B.-B."/>
        </authorList>
    </citation>
    <scope>NUCLEOTIDE SEQUENCE [LARGE SCALE GENOMIC DNA]</scope>
    <source>
        <strain evidence="2 3">SYSU A558-1</strain>
    </source>
</reference>
<evidence type="ECO:0008006" key="4">
    <source>
        <dbReference type="Google" id="ProtNLM"/>
    </source>
</evidence>
<keyword evidence="3" id="KW-1185">Reference proteome</keyword>
<evidence type="ECO:0000313" key="2">
    <source>
        <dbReference type="EMBL" id="NUC75058.1"/>
    </source>
</evidence>
<dbReference type="Proteomes" id="UP001016761">
    <property type="component" value="Unassembled WGS sequence"/>
</dbReference>
<keyword evidence="1" id="KW-0472">Membrane</keyword>
<keyword evidence="1" id="KW-0812">Transmembrane</keyword>
<organism evidence="2 3">
    <name type="scientific">Haloterrigena gelatinilytica</name>
    <dbReference type="NCBI Taxonomy" id="2741724"/>
    <lineage>
        <taxon>Archaea</taxon>
        <taxon>Methanobacteriati</taxon>
        <taxon>Methanobacteriota</taxon>
        <taxon>Stenosarchaea group</taxon>
        <taxon>Halobacteria</taxon>
        <taxon>Halobacteriales</taxon>
        <taxon>Natrialbaceae</taxon>
        <taxon>Haloterrigena</taxon>
    </lineage>
</organism>
<gene>
    <name evidence="2" type="ORF">HTZ84_22595</name>
</gene>
<evidence type="ECO:0000313" key="3">
    <source>
        <dbReference type="Proteomes" id="UP001016761"/>
    </source>
</evidence>
<dbReference type="RefSeq" id="WP_174682895.1">
    <property type="nucleotide sequence ID" value="NZ_JABUQZ010000003.1"/>
</dbReference>
<evidence type="ECO:0000256" key="1">
    <source>
        <dbReference type="SAM" id="Phobius"/>
    </source>
</evidence>
<dbReference type="EMBL" id="JABUQZ010000003">
    <property type="protein sequence ID" value="NUC75058.1"/>
    <property type="molecule type" value="Genomic_DNA"/>
</dbReference>
<protein>
    <recommendedName>
        <fullName evidence="4">DUF485 domain-containing protein</fullName>
    </recommendedName>
</protein>